<evidence type="ECO:0000256" key="3">
    <source>
        <dbReference type="ARBA" id="ARBA00022691"/>
    </source>
</evidence>
<dbReference type="PANTHER" id="PTHR43712">
    <property type="entry name" value="PUTATIVE (AFU_ORTHOLOGUE AFUA_4G14580)-RELATED"/>
    <property type="match status" value="1"/>
</dbReference>
<dbReference type="PANTHER" id="PTHR43712:SF16">
    <property type="entry name" value="O-METHYLTRANSFERASE ELCB"/>
    <property type="match status" value="1"/>
</dbReference>
<proteinExistence type="predicted"/>
<dbReference type="GO" id="GO:0046983">
    <property type="term" value="F:protein dimerization activity"/>
    <property type="evidence" value="ECO:0007669"/>
    <property type="project" value="InterPro"/>
</dbReference>
<evidence type="ECO:0000313" key="6">
    <source>
        <dbReference type="EMBL" id="KKY33967.1"/>
    </source>
</evidence>
<dbReference type="Pfam" id="PF08100">
    <property type="entry name" value="Dimerisation"/>
    <property type="match status" value="1"/>
</dbReference>
<sequence>MGSVAADPPTAPQGRAAAVPEAVKRAVEAKVYGYMYSFVEMGVVKLFIEHEVFAALPADGSAISLADLAAKTGGEYNMLERFANFLVACDVLSPAGKGDTAAAAGPSFAHGRTSRFFLDEGVSLMFSHLFENCLLPVAHWPEYFGEHGLAEPSKANVTPWGLSWGHPDKTNYEVFALFPDKALPFNASMKVGVADMPITGMYDFSWVGRYAAGGGGGDGDGRTLLVDVGGGMGQALKAILAENPDIPAERCALQDRPETIDEVDREADPALARVQKFGASFHGEEPVKGALVYHIRRVLNDWPDRDVVNILGQIRAAAAPDSRVLISEQIITEAPSQMMGAVDLFFMNFGGKRRSERHYGELAARAGLRLSSFSRHGTSDSAVIELVVA</sequence>
<protein>
    <submittedName>
        <fullName evidence="6">Putative o-methyltransferase family 2</fullName>
    </submittedName>
</protein>
<dbReference type="SUPFAM" id="SSF53335">
    <property type="entry name" value="S-adenosyl-L-methionine-dependent methyltransferases"/>
    <property type="match status" value="1"/>
</dbReference>
<evidence type="ECO:0000313" key="7">
    <source>
        <dbReference type="Proteomes" id="UP000034680"/>
    </source>
</evidence>
<dbReference type="SUPFAM" id="SSF46785">
    <property type="entry name" value="Winged helix' DNA-binding domain"/>
    <property type="match status" value="1"/>
</dbReference>
<dbReference type="OrthoDB" id="1535081at2759"/>
<evidence type="ECO:0000259" key="5">
    <source>
        <dbReference type="Pfam" id="PF08100"/>
    </source>
</evidence>
<dbReference type="Proteomes" id="UP000034680">
    <property type="component" value="Unassembled WGS sequence"/>
</dbReference>
<keyword evidence="7" id="KW-1185">Reference proteome</keyword>
<dbReference type="PROSITE" id="PS51683">
    <property type="entry name" value="SAM_OMT_II"/>
    <property type="match status" value="1"/>
</dbReference>
<dbReference type="InterPro" id="IPR036388">
    <property type="entry name" value="WH-like_DNA-bd_sf"/>
</dbReference>
<organism evidence="6 7">
    <name type="scientific">Diaporthe ampelina</name>
    <dbReference type="NCBI Taxonomy" id="1214573"/>
    <lineage>
        <taxon>Eukaryota</taxon>
        <taxon>Fungi</taxon>
        <taxon>Dikarya</taxon>
        <taxon>Ascomycota</taxon>
        <taxon>Pezizomycotina</taxon>
        <taxon>Sordariomycetes</taxon>
        <taxon>Sordariomycetidae</taxon>
        <taxon>Diaporthales</taxon>
        <taxon>Diaporthaceae</taxon>
        <taxon>Diaporthe</taxon>
    </lineage>
</organism>
<reference evidence="6 7" key="1">
    <citation type="submission" date="2015-05" db="EMBL/GenBank/DDBJ databases">
        <title>Distinctive expansion of gene families associated with plant cell wall degradation and secondary metabolism in the genomes of grapevine trunk pathogens.</title>
        <authorList>
            <person name="Lawrence D.P."/>
            <person name="Travadon R."/>
            <person name="Rolshausen P.E."/>
            <person name="Baumgartner K."/>
        </authorList>
    </citation>
    <scope>NUCLEOTIDE SEQUENCE [LARGE SCALE GENOMIC DNA]</scope>
    <source>
        <strain evidence="6">DA912</strain>
    </source>
</reference>
<dbReference type="InterPro" id="IPR029063">
    <property type="entry name" value="SAM-dependent_MTases_sf"/>
</dbReference>
<dbReference type="Gene3D" id="1.10.10.10">
    <property type="entry name" value="Winged helix-like DNA-binding domain superfamily/Winged helix DNA-binding domain"/>
    <property type="match status" value="1"/>
</dbReference>
<dbReference type="Gene3D" id="3.40.50.150">
    <property type="entry name" value="Vaccinia Virus protein VP39"/>
    <property type="match status" value="1"/>
</dbReference>
<evidence type="ECO:0000259" key="4">
    <source>
        <dbReference type="Pfam" id="PF00891"/>
    </source>
</evidence>
<feature type="domain" description="O-methyltransferase dimerisation" evidence="5">
    <location>
        <begin position="34"/>
        <end position="118"/>
    </location>
</feature>
<dbReference type="Pfam" id="PF00891">
    <property type="entry name" value="Methyltransf_2"/>
    <property type="match status" value="1"/>
</dbReference>
<reference evidence="6 7" key="2">
    <citation type="submission" date="2015-05" db="EMBL/GenBank/DDBJ databases">
        <authorList>
            <person name="Morales-Cruz A."/>
            <person name="Amrine K.C."/>
            <person name="Cantu D."/>
        </authorList>
    </citation>
    <scope>NUCLEOTIDE SEQUENCE [LARGE SCALE GENOMIC DNA]</scope>
    <source>
        <strain evidence="6">DA912</strain>
    </source>
</reference>
<dbReference type="InterPro" id="IPR036390">
    <property type="entry name" value="WH_DNA-bd_sf"/>
</dbReference>
<dbReference type="InterPro" id="IPR016461">
    <property type="entry name" value="COMT-like"/>
</dbReference>
<dbReference type="AlphaFoldDB" id="A0A0G2FHM6"/>
<dbReference type="EMBL" id="LCUC01000221">
    <property type="protein sequence ID" value="KKY33967.1"/>
    <property type="molecule type" value="Genomic_DNA"/>
</dbReference>
<feature type="domain" description="O-methyltransferase C-terminal" evidence="4">
    <location>
        <begin position="223"/>
        <end position="368"/>
    </location>
</feature>
<dbReference type="PIRSF" id="PIRSF005739">
    <property type="entry name" value="O-mtase"/>
    <property type="match status" value="1"/>
</dbReference>
<dbReference type="GO" id="GO:0008171">
    <property type="term" value="F:O-methyltransferase activity"/>
    <property type="evidence" value="ECO:0007669"/>
    <property type="project" value="InterPro"/>
</dbReference>
<keyword evidence="2 6" id="KW-0808">Transferase</keyword>
<comment type="caution">
    <text evidence="6">The sequence shown here is derived from an EMBL/GenBank/DDBJ whole genome shotgun (WGS) entry which is preliminary data.</text>
</comment>
<dbReference type="InterPro" id="IPR012967">
    <property type="entry name" value="COMT_dimerisation"/>
</dbReference>
<name>A0A0G2FHM6_9PEZI</name>
<dbReference type="GO" id="GO:0032259">
    <property type="term" value="P:methylation"/>
    <property type="evidence" value="ECO:0007669"/>
    <property type="project" value="UniProtKB-KW"/>
</dbReference>
<keyword evidence="3" id="KW-0949">S-adenosyl-L-methionine</keyword>
<accession>A0A0G2FHM6</accession>
<dbReference type="InterPro" id="IPR001077">
    <property type="entry name" value="COMT_C"/>
</dbReference>
<gene>
    <name evidence="6" type="ORF">UCDDA912_g06071</name>
</gene>
<keyword evidence="1 6" id="KW-0489">Methyltransferase</keyword>
<evidence type="ECO:0000256" key="2">
    <source>
        <dbReference type="ARBA" id="ARBA00022679"/>
    </source>
</evidence>
<evidence type="ECO:0000256" key="1">
    <source>
        <dbReference type="ARBA" id="ARBA00022603"/>
    </source>
</evidence>